<dbReference type="EC" id="1.15.1.1" evidence="4"/>
<reference evidence="14 15" key="1">
    <citation type="submission" date="2024-10" db="EMBL/GenBank/DDBJ databases">
        <title>Updated reference genomes for cyclostephanoid diatoms.</title>
        <authorList>
            <person name="Roberts W.R."/>
            <person name="Alverson A.J."/>
        </authorList>
    </citation>
    <scope>NUCLEOTIDE SEQUENCE [LARGE SCALE GENOMIC DNA]</scope>
    <source>
        <strain evidence="14 15">AJA276-08</strain>
    </source>
</reference>
<dbReference type="Gene3D" id="3.55.40.20">
    <property type="entry name" value="Iron/manganese superoxide dismutase, C-terminal domain"/>
    <property type="match status" value="1"/>
</dbReference>
<evidence type="ECO:0000256" key="6">
    <source>
        <dbReference type="ARBA" id="ARBA00022723"/>
    </source>
</evidence>
<keyword evidence="8" id="KW-0560">Oxidoreductase</keyword>
<feature type="chain" id="PRO_5044856008" description="Superoxide dismutase [Fe]" evidence="10">
    <location>
        <begin position="17"/>
        <end position="950"/>
    </location>
</feature>
<comment type="similarity">
    <text evidence="2">Belongs to the aldo/keto reductase family.</text>
</comment>
<evidence type="ECO:0000256" key="8">
    <source>
        <dbReference type="ARBA" id="ARBA00023002"/>
    </source>
</evidence>
<feature type="domain" description="Manganese/iron superoxide dismutase C-terminal" evidence="13">
    <location>
        <begin position="477"/>
        <end position="583"/>
    </location>
</feature>
<dbReference type="InterPro" id="IPR036812">
    <property type="entry name" value="NAD(P)_OxRdtase_dom_sf"/>
</dbReference>
<dbReference type="Gene3D" id="3.20.20.100">
    <property type="entry name" value="NADP-dependent oxidoreductase domain"/>
    <property type="match status" value="2"/>
</dbReference>
<dbReference type="GO" id="GO:0004784">
    <property type="term" value="F:superoxide dismutase activity"/>
    <property type="evidence" value="ECO:0007669"/>
    <property type="project" value="UniProtKB-EC"/>
</dbReference>
<dbReference type="PRINTS" id="PR01703">
    <property type="entry name" value="MNSODISMTASE"/>
</dbReference>
<dbReference type="SUPFAM" id="SSF46609">
    <property type="entry name" value="Fe,Mn superoxide dismutase (SOD), N-terminal domain"/>
    <property type="match status" value="1"/>
</dbReference>
<feature type="domain" description="NADP-dependent oxidoreductase" evidence="12">
    <location>
        <begin position="85"/>
        <end position="335"/>
    </location>
</feature>
<comment type="cofactor">
    <cofactor evidence="1">
        <name>Fe cation</name>
        <dbReference type="ChEBI" id="CHEBI:24875"/>
    </cofactor>
</comment>
<dbReference type="CDD" id="cd19071">
    <property type="entry name" value="AKR_AKR1-5-like"/>
    <property type="match status" value="2"/>
</dbReference>
<dbReference type="EMBL" id="JALLAZ020001785">
    <property type="protein sequence ID" value="KAL3764016.1"/>
    <property type="molecule type" value="Genomic_DNA"/>
</dbReference>
<evidence type="ECO:0000256" key="1">
    <source>
        <dbReference type="ARBA" id="ARBA00001962"/>
    </source>
</evidence>
<feature type="domain" description="Manganese/iron superoxide dismutase N-terminal" evidence="11">
    <location>
        <begin position="387"/>
        <end position="467"/>
    </location>
</feature>
<dbReference type="Gene3D" id="1.10.287.990">
    <property type="entry name" value="Fe,Mn superoxide dismutase (SOD) domain"/>
    <property type="match status" value="1"/>
</dbReference>
<dbReference type="GO" id="GO:0016616">
    <property type="term" value="F:oxidoreductase activity, acting on the CH-OH group of donors, NAD or NADP as acceptor"/>
    <property type="evidence" value="ECO:0007669"/>
    <property type="project" value="UniProtKB-ARBA"/>
</dbReference>
<gene>
    <name evidence="14" type="ORF">ACHAW5_000055</name>
</gene>
<evidence type="ECO:0000256" key="3">
    <source>
        <dbReference type="ARBA" id="ARBA00008714"/>
    </source>
</evidence>
<dbReference type="PANTHER" id="PTHR43827:SF3">
    <property type="entry name" value="NADP-DEPENDENT OXIDOREDUCTASE DOMAIN-CONTAINING PROTEIN"/>
    <property type="match status" value="1"/>
</dbReference>
<dbReference type="InterPro" id="IPR019832">
    <property type="entry name" value="Mn/Fe_SOD_C"/>
</dbReference>
<dbReference type="PANTHER" id="PTHR43827">
    <property type="entry name" value="2,5-DIKETO-D-GLUCONIC ACID REDUCTASE"/>
    <property type="match status" value="1"/>
</dbReference>
<dbReference type="InterPro" id="IPR001189">
    <property type="entry name" value="Mn/Fe_SOD"/>
</dbReference>
<evidence type="ECO:0000256" key="4">
    <source>
        <dbReference type="ARBA" id="ARBA00012682"/>
    </source>
</evidence>
<accession>A0ABD3MPW8</accession>
<dbReference type="Pfam" id="PF00248">
    <property type="entry name" value="Aldo_ket_red"/>
    <property type="match status" value="2"/>
</dbReference>
<keyword evidence="7" id="KW-0521">NADP</keyword>
<dbReference type="SUPFAM" id="SSF54719">
    <property type="entry name" value="Fe,Mn superoxide dismutase (SOD), C-terminal domain"/>
    <property type="match status" value="1"/>
</dbReference>
<organism evidence="14 15">
    <name type="scientific">Stephanodiscus triporus</name>
    <dbReference type="NCBI Taxonomy" id="2934178"/>
    <lineage>
        <taxon>Eukaryota</taxon>
        <taxon>Sar</taxon>
        <taxon>Stramenopiles</taxon>
        <taxon>Ochrophyta</taxon>
        <taxon>Bacillariophyta</taxon>
        <taxon>Coscinodiscophyceae</taxon>
        <taxon>Thalassiosirophycidae</taxon>
        <taxon>Stephanodiscales</taxon>
        <taxon>Stephanodiscaceae</taxon>
        <taxon>Stephanodiscus</taxon>
    </lineage>
</organism>
<keyword evidence="9" id="KW-0408">Iron</keyword>
<evidence type="ECO:0000313" key="14">
    <source>
        <dbReference type="EMBL" id="KAL3764016.1"/>
    </source>
</evidence>
<dbReference type="InterPro" id="IPR036324">
    <property type="entry name" value="Mn/Fe_SOD_N_sf"/>
</dbReference>
<dbReference type="GO" id="GO:0046872">
    <property type="term" value="F:metal ion binding"/>
    <property type="evidence" value="ECO:0007669"/>
    <property type="project" value="UniProtKB-KW"/>
</dbReference>
<dbReference type="InterPro" id="IPR023210">
    <property type="entry name" value="NADP_OxRdtase_dom"/>
</dbReference>
<name>A0ABD3MPW8_9STRA</name>
<protein>
    <recommendedName>
        <fullName evidence="5">Superoxide dismutase [Fe]</fullName>
        <ecNumber evidence="4">1.15.1.1</ecNumber>
    </recommendedName>
</protein>
<dbReference type="InterPro" id="IPR036314">
    <property type="entry name" value="SOD_C_sf"/>
</dbReference>
<evidence type="ECO:0000256" key="2">
    <source>
        <dbReference type="ARBA" id="ARBA00007905"/>
    </source>
</evidence>
<evidence type="ECO:0000259" key="13">
    <source>
        <dbReference type="Pfam" id="PF02777"/>
    </source>
</evidence>
<keyword evidence="15" id="KW-1185">Reference proteome</keyword>
<evidence type="ECO:0000313" key="15">
    <source>
        <dbReference type="Proteomes" id="UP001530315"/>
    </source>
</evidence>
<evidence type="ECO:0000256" key="5">
    <source>
        <dbReference type="ARBA" id="ARBA00014767"/>
    </source>
</evidence>
<keyword evidence="6" id="KW-0479">Metal-binding</keyword>
<dbReference type="AlphaFoldDB" id="A0ABD3MPW8"/>
<evidence type="ECO:0000259" key="12">
    <source>
        <dbReference type="Pfam" id="PF00248"/>
    </source>
</evidence>
<proteinExistence type="inferred from homology"/>
<keyword evidence="10" id="KW-0732">Signal</keyword>
<evidence type="ECO:0000259" key="11">
    <source>
        <dbReference type="Pfam" id="PF00081"/>
    </source>
</evidence>
<dbReference type="SUPFAM" id="SSF51430">
    <property type="entry name" value="NAD(P)-linked oxidoreductase"/>
    <property type="match status" value="2"/>
</dbReference>
<feature type="domain" description="NADP-dependent oxidoreductase" evidence="12">
    <location>
        <begin position="687"/>
        <end position="937"/>
    </location>
</feature>
<dbReference type="Pfam" id="PF02777">
    <property type="entry name" value="Sod_Fe_C"/>
    <property type="match status" value="1"/>
</dbReference>
<sequence length="950" mass="103118">MMVKTALVLLPVIASALHLPSTIISSNEISRRSVVSTLIASSTATVAYSSTSSLIPAAAANASDESIGKVTLNSKNKKAFPLASFGLQVYDDDTAYRLTLTALEVGYRNFFASVLAGNQRGFAKAVKASGIPRDELYICGTVLSNRVSGEVAAFEKTKQGCLENMAAMAAGNIDKLDMIMLDYPGPNDESIRGQWRAFEEMTSKDKTVDDLAVSNFSPSQLDAILANQDATKPTVNQLPYSVANHPKGMLEYNAKRGILVQSWSPLSRVLPRYGDVLDVIGKNYGKSSAQVGLRWIVQNGAAFSTQSKKRSHFEEDLNVFDFTLSNDEMDKITQLAAQLLSAFIVGSASGFSMTMKAQTGSNSRREILQKGAAIATAIAAPAAANAYAVPDLNYPFEALEPYIDAPTMKIHHDKHHATYVANINKATEGKDEVDIVALQLNALEAGPAVRNNGGGHYNHAFFWDEMAPPDEAKKTKPSAALEAAINKSFGSLDEMKAAFEARAAPGALFGSGWVWICVSGDELKLVGTPNQDNPLMKGVADSVMFPILGLDVWEHAYYLKYQNRRPEYVSNWWNVVNWDKVSENFAYVTEKKAGVPVRGGMNMMVKTALVLLPVIASALHLPSTIISSNEISRRSVVSTLIASSTATVAYSSTSSLIPAAAANASDESIGKVTLNSKNKKAFPLASFGLQVYDDDTAYRLTLTALEVGYRNFFASVLAGNQRGFAKAVKASGIPRDELYICGTVLSNRVSGEVAAFEKTKQGCLENMAAMAAGNIDKLDMIMLDYPGPNDESIRGQWRAFEEMTSKDKTVDDLAVSNFSPSQLDAILANQDATKPTVNQLPYSVANHPKGMLEYNAKRGILVQSWSPLSRVLPRYGDVLDVIGKNYGKSSAQVGLRWIVQNGAAFSTQSKKRSHFEEDLNVFDFTLSNDEMDKITQLAAQRESFDRIVNY</sequence>
<dbReference type="Proteomes" id="UP001530315">
    <property type="component" value="Unassembled WGS sequence"/>
</dbReference>
<evidence type="ECO:0000256" key="10">
    <source>
        <dbReference type="SAM" id="SignalP"/>
    </source>
</evidence>
<evidence type="ECO:0000256" key="7">
    <source>
        <dbReference type="ARBA" id="ARBA00022857"/>
    </source>
</evidence>
<dbReference type="InterPro" id="IPR019833">
    <property type="entry name" value="Mn/Fe_SOD_BS"/>
</dbReference>
<evidence type="ECO:0000256" key="9">
    <source>
        <dbReference type="ARBA" id="ARBA00023004"/>
    </source>
</evidence>
<dbReference type="Pfam" id="PF00081">
    <property type="entry name" value="Sod_Fe_N"/>
    <property type="match status" value="1"/>
</dbReference>
<feature type="signal peptide" evidence="10">
    <location>
        <begin position="1"/>
        <end position="16"/>
    </location>
</feature>
<dbReference type="PROSITE" id="PS00088">
    <property type="entry name" value="SOD_MN"/>
    <property type="match status" value="1"/>
</dbReference>
<dbReference type="InterPro" id="IPR019831">
    <property type="entry name" value="Mn/Fe_SOD_N"/>
</dbReference>
<dbReference type="InterPro" id="IPR020471">
    <property type="entry name" value="AKR"/>
</dbReference>
<comment type="similarity">
    <text evidence="3">Belongs to the iron/manganese superoxide dismutase family.</text>
</comment>
<comment type="caution">
    <text evidence="14">The sequence shown here is derived from an EMBL/GenBank/DDBJ whole genome shotgun (WGS) entry which is preliminary data.</text>
</comment>